<dbReference type="Pfam" id="PF13238">
    <property type="entry name" value="AAA_18"/>
    <property type="match status" value="1"/>
</dbReference>
<dbReference type="PANTHER" id="PTHR37816:SF1">
    <property type="entry name" value="TOXIN"/>
    <property type="match status" value="1"/>
</dbReference>
<evidence type="ECO:0000313" key="2">
    <source>
        <dbReference type="Proteomes" id="UP000230768"/>
    </source>
</evidence>
<dbReference type="InterPro" id="IPR027417">
    <property type="entry name" value="P-loop_NTPase"/>
</dbReference>
<proteinExistence type="predicted"/>
<dbReference type="SUPFAM" id="SSF52540">
    <property type="entry name" value="P-loop containing nucleoside triphosphate hydrolases"/>
    <property type="match status" value="1"/>
</dbReference>
<sequence length="183" mass="21725">MSKEGVSQRIWIVGPPGSGKTTLASRLKQDLSLPHYELDDLFWQADWNKTDKKLFIENVHEIVKQRKWVVDGQYSSVHHILAKYADTIIWLDVKRRQTFPSLIKRTLKRLITKEKLWNGNRERIGNALQFFSYAFHVYPEVLHHNEKLFHQLKEASHVTCLRINKREEVEQVLKKIKRLEEKG</sequence>
<evidence type="ECO:0008006" key="3">
    <source>
        <dbReference type="Google" id="ProtNLM"/>
    </source>
</evidence>
<gene>
    <name evidence="1" type="ORF">CTV99_00605</name>
</gene>
<dbReference type="EMBL" id="PEKP01000002">
    <property type="protein sequence ID" value="PIK28602.1"/>
    <property type="molecule type" value="Genomic_DNA"/>
</dbReference>
<evidence type="ECO:0000313" key="1">
    <source>
        <dbReference type="EMBL" id="PIK28602.1"/>
    </source>
</evidence>
<dbReference type="PANTHER" id="PTHR37816">
    <property type="entry name" value="YALI0E33011P"/>
    <property type="match status" value="1"/>
</dbReference>
<protein>
    <recommendedName>
        <fullName evidence="3">AAA family ATPase</fullName>
    </recommendedName>
</protein>
<organism evidence="1 2">
    <name type="scientific">Bacillus pumilus</name>
    <name type="common">Bacillus mesentericus</name>
    <dbReference type="NCBI Taxonomy" id="1408"/>
    <lineage>
        <taxon>Bacteria</taxon>
        <taxon>Bacillati</taxon>
        <taxon>Bacillota</taxon>
        <taxon>Bacilli</taxon>
        <taxon>Bacillales</taxon>
        <taxon>Bacillaceae</taxon>
        <taxon>Bacillus</taxon>
    </lineage>
</organism>
<accession>A0A2G8IYM0</accession>
<dbReference type="InterPro" id="IPR052922">
    <property type="entry name" value="Cytidylate_Kinase-2"/>
</dbReference>
<dbReference type="RefSeq" id="WP_099725815.1">
    <property type="nucleotide sequence ID" value="NZ_PEKP01000002.1"/>
</dbReference>
<comment type="caution">
    <text evidence="1">The sequence shown here is derived from an EMBL/GenBank/DDBJ whole genome shotgun (WGS) entry which is preliminary data.</text>
</comment>
<name>A0A2G8IYM0_BACPU</name>
<dbReference type="AlphaFoldDB" id="A0A2G8IYM0"/>
<reference evidence="1 2" key="1">
    <citation type="submission" date="2017-11" db="EMBL/GenBank/DDBJ databases">
        <title>Draft genome sequence of Bacillus pumilus 51_5il from lake Gorkoye (Russia: Novosibirsk region).</title>
        <authorList>
            <person name="Shipova A.A."/>
            <person name="Rozanov A.S."/>
            <person name="Bryanskaya A.V."/>
            <person name="Peltek S.E."/>
        </authorList>
    </citation>
    <scope>NUCLEOTIDE SEQUENCE [LARGE SCALE GENOMIC DNA]</scope>
    <source>
        <strain evidence="1 2">51_5il</strain>
    </source>
</reference>
<dbReference type="Proteomes" id="UP000230768">
    <property type="component" value="Unassembled WGS sequence"/>
</dbReference>
<dbReference type="Gene3D" id="3.40.50.300">
    <property type="entry name" value="P-loop containing nucleotide triphosphate hydrolases"/>
    <property type="match status" value="1"/>
</dbReference>